<proteinExistence type="predicted"/>
<dbReference type="AlphaFoldDB" id="A0A6M3LAZ3"/>
<evidence type="ECO:0000313" key="1">
    <source>
        <dbReference type="EMBL" id="QJA91900.1"/>
    </source>
</evidence>
<organism evidence="1">
    <name type="scientific">viral metagenome</name>
    <dbReference type="NCBI Taxonomy" id="1070528"/>
    <lineage>
        <taxon>unclassified sequences</taxon>
        <taxon>metagenomes</taxon>
        <taxon>organismal metagenomes</taxon>
    </lineage>
</organism>
<gene>
    <name evidence="1" type="ORF">MM415B03234_0010</name>
</gene>
<name>A0A6M3LAZ3_9ZZZZ</name>
<accession>A0A6M3LAZ3</accession>
<protein>
    <submittedName>
        <fullName evidence="1">Uncharacterized protein</fullName>
    </submittedName>
</protein>
<dbReference type="EMBL" id="MT143022">
    <property type="protein sequence ID" value="QJA91900.1"/>
    <property type="molecule type" value="Genomic_DNA"/>
</dbReference>
<sequence length="625" mass="67076">MPIPKELYDMISEDEKVIPPEKIITGLARSKNYPEIAGFIRQDLQSGMKPIDILSAMKSSYAGVGTPAPQERPSIAPLGSVQGAIQRATRGYMGAMEELTPDLRKVISNIPSSTIKLAKDIGTAVAHPIQTAKGIGQLVQGVSAMGPITIPGQENIEQQEMARQVGRAMKERYWGASNIRQTMETDPAGALADVAGVAMGGGAVLSAAGKASKVAALSQVGKAASAIGRAVDPIPMIGKAAKGVGKGAGNVVAQVEGFLTAKGADAFKKAWEASPDFRKAQTGIISGRDISDSMIAGIYDIKNKRRAAYLEKMDQLPEYFNVPKDVTPLTQQWGQLLKEHGLIITQVEDKAGNIVNKVVHKGQRLVTQTGSERLKIANKVQRWFDTGGNKTLLDLDNLKKGLSDLYDPSSKNRGLVQGLKKRTDAFIKANDPSGIYNEMTSDYSKSSLLMDEASRTFSVPLDSKNAPLRDTVMRKMLTAMREDHDFRRVLIKSVEDASNVKNIDELMSGYLLSAWTPGGIIGKGIAAGAGFKILEGGLGQLSGKLLAVLTGSSPRLAGEFIYQLGRGNNAVQKMLRMGGKVAPTEADLVKAGAAFQRDARKMLPLALIQAGRTEQILQRLEEEKK</sequence>
<reference evidence="1" key="1">
    <citation type="submission" date="2020-03" db="EMBL/GenBank/DDBJ databases">
        <title>The deep terrestrial virosphere.</title>
        <authorList>
            <person name="Holmfeldt K."/>
            <person name="Nilsson E."/>
            <person name="Simone D."/>
            <person name="Lopez-Fernandez M."/>
            <person name="Wu X."/>
            <person name="de Brujin I."/>
            <person name="Lundin D."/>
            <person name="Andersson A."/>
            <person name="Bertilsson S."/>
            <person name="Dopson M."/>
        </authorList>
    </citation>
    <scope>NUCLEOTIDE SEQUENCE</scope>
    <source>
        <strain evidence="1">MM415B03234</strain>
    </source>
</reference>